<dbReference type="SUPFAM" id="SSF51197">
    <property type="entry name" value="Clavaminate synthase-like"/>
    <property type="match status" value="1"/>
</dbReference>
<dbReference type="OrthoDB" id="3790934at2759"/>
<accession>A0A6A6J1A7</accession>
<dbReference type="EMBL" id="ML987189">
    <property type="protein sequence ID" value="KAF2256489.1"/>
    <property type="molecule type" value="Genomic_DNA"/>
</dbReference>
<feature type="region of interest" description="Disordered" evidence="1">
    <location>
        <begin position="411"/>
        <end position="445"/>
    </location>
</feature>
<dbReference type="InterPro" id="IPR003347">
    <property type="entry name" value="JmjC_dom"/>
</dbReference>
<dbReference type="Proteomes" id="UP000800094">
    <property type="component" value="Unassembled WGS sequence"/>
</dbReference>
<feature type="compositionally biased region" description="Polar residues" evidence="1">
    <location>
        <begin position="70"/>
        <end position="79"/>
    </location>
</feature>
<gene>
    <name evidence="3" type="ORF">BU26DRAFT_599167</name>
</gene>
<proteinExistence type="predicted"/>
<reference evidence="3" key="1">
    <citation type="journal article" date="2020" name="Stud. Mycol.">
        <title>101 Dothideomycetes genomes: a test case for predicting lifestyles and emergence of pathogens.</title>
        <authorList>
            <person name="Haridas S."/>
            <person name="Albert R."/>
            <person name="Binder M."/>
            <person name="Bloem J."/>
            <person name="Labutti K."/>
            <person name="Salamov A."/>
            <person name="Andreopoulos B."/>
            <person name="Baker S."/>
            <person name="Barry K."/>
            <person name="Bills G."/>
            <person name="Bluhm B."/>
            <person name="Cannon C."/>
            <person name="Castanera R."/>
            <person name="Culley D."/>
            <person name="Daum C."/>
            <person name="Ezra D."/>
            <person name="Gonzalez J."/>
            <person name="Henrissat B."/>
            <person name="Kuo A."/>
            <person name="Liang C."/>
            <person name="Lipzen A."/>
            <person name="Lutzoni F."/>
            <person name="Magnuson J."/>
            <person name="Mondo S."/>
            <person name="Nolan M."/>
            <person name="Ohm R."/>
            <person name="Pangilinan J."/>
            <person name="Park H.-J."/>
            <person name="Ramirez L."/>
            <person name="Alfaro M."/>
            <person name="Sun H."/>
            <person name="Tritt A."/>
            <person name="Yoshinaga Y."/>
            <person name="Zwiers L.-H."/>
            <person name="Turgeon B."/>
            <person name="Goodwin S."/>
            <person name="Spatafora J."/>
            <person name="Crous P."/>
            <person name="Grigoriev I."/>
        </authorList>
    </citation>
    <scope>NUCLEOTIDE SEQUENCE</scope>
    <source>
        <strain evidence="3">CBS 122368</strain>
    </source>
</reference>
<organism evidence="3 4">
    <name type="scientific">Trematosphaeria pertusa</name>
    <dbReference type="NCBI Taxonomy" id="390896"/>
    <lineage>
        <taxon>Eukaryota</taxon>
        <taxon>Fungi</taxon>
        <taxon>Dikarya</taxon>
        <taxon>Ascomycota</taxon>
        <taxon>Pezizomycotina</taxon>
        <taxon>Dothideomycetes</taxon>
        <taxon>Pleosporomycetidae</taxon>
        <taxon>Pleosporales</taxon>
        <taxon>Massarineae</taxon>
        <taxon>Trematosphaeriaceae</taxon>
        <taxon>Trematosphaeria</taxon>
    </lineage>
</organism>
<evidence type="ECO:0000313" key="4">
    <source>
        <dbReference type="Proteomes" id="UP000800094"/>
    </source>
</evidence>
<feature type="region of interest" description="Disordered" evidence="1">
    <location>
        <begin position="53"/>
        <end position="80"/>
    </location>
</feature>
<evidence type="ECO:0000256" key="1">
    <source>
        <dbReference type="SAM" id="MobiDB-lite"/>
    </source>
</evidence>
<dbReference type="GeneID" id="54588408"/>
<evidence type="ECO:0000313" key="3">
    <source>
        <dbReference type="EMBL" id="KAF2256489.1"/>
    </source>
</evidence>
<dbReference type="PROSITE" id="PS51184">
    <property type="entry name" value="JMJC"/>
    <property type="match status" value="1"/>
</dbReference>
<dbReference type="RefSeq" id="XP_033691493.1">
    <property type="nucleotide sequence ID" value="XM_033835078.1"/>
</dbReference>
<protein>
    <recommendedName>
        <fullName evidence="2">JmjC domain-containing protein</fullName>
    </recommendedName>
</protein>
<keyword evidence="4" id="KW-1185">Reference proteome</keyword>
<dbReference type="Gene3D" id="2.60.120.650">
    <property type="entry name" value="Cupin"/>
    <property type="match status" value="1"/>
</dbReference>
<name>A0A6A6J1A7_9PLEO</name>
<dbReference type="AlphaFoldDB" id="A0A6A6J1A7"/>
<evidence type="ECO:0000259" key="2">
    <source>
        <dbReference type="PROSITE" id="PS51184"/>
    </source>
</evidence>
<feature type="domain" description="JmjC" evidence="2">
    <location>
        <begin position="223"/>
        <end position="381"/>
    </location>
</feature>
<sequence length="519" mass="57562">MQPETDKPEPTLCPPASLSAIANSIAPDPGTIASILPALRLNNHALSTPFPLSSEQAQVHAPIPHPPTLTSPDGASEDSTPVHLDLQKKRIVVVEEKAVKQQRPASHDSSLWRIPEELLDHRLQPPFGPFLKWLKDYELPELDNVIGLRAQIDQDRPVIWRSAIFNATKSREYILNILRESKLPGVKCGERWMQTDDGKPVQIYLDEENAKEVNGLFAKSFLEKEPVKLLWSNIAIDRPRNLGWRDPVELQALRPCRWGGPRASSLISFNAALKDVWVDLHVDTGTGLSAVTNPKLWLWFPPTPQNLTHYFDTQHLDNRITLLLGKLTDGCYCVTEPGTAVFIPEGWIHTTYALESGFVLGKVWNTDKGLDVAARYAVQAICANEVETSECLSNLVQSMALNFGLGCGNAGGGAKRKASSRASTTSRARKRGARKKTADTLTPNSLTDDRRARLTRALQSLCPDAMDGKSLSDIDHSTTPNGKNVKQLIKEIWSRLSSAGFREVRCATCKESLLTHWFK</sequence>